<sequence length="131" mass="15537">MAKYANVEEYLGSIADERHRAKFKELLDWVHATWPQLVCEVKWNQPMFMDHGTFIIGFTALTNHVTVGSEPRAFEHAMPLIEQQHLKRGKKTFQIPYERSDAWEVLEQIIEFTTADKRDVQTFWDQRRPEC</sequence>
<organism evidence="2 3">
    <name type="scientific">Bifidobacterium thermacidophilum</name>
    <dbReference type="NCBI Taxonomy" id="246618"/>
    <lineage>
        <taxon>Bacteria</taxon>
        <taxon>Bacillati</taxon>
        <taxon>Actinomycetota</taxon>
        <taxon>Actinomycetes</taxon>
        <taxon>Bifidobacteriales</taxon>
        <taxon>Bifidobacteriaceae</taxon>
        <taxon>Bifidobacterium</taxon>
    </lineage>
</organism>
<dbReference type="Proteomes" id="UP001620273">
    <property type="component" value="Unassembled WGS sequence"/>
</dbReference>
<proteinExistence type="predicted"/>
<dbReference type="InterPro" id="IPR014922">
    <property type="entry name" value="YdhG-like"/>
</dbReference>
<evidence type="ECO:0000313" key="3">
    <source>
        <dbReference type="Proteomes" id="UP001620273"/>
    </source>
</evidence>
<keyword evidence="3" id="KW-1185">Reference proteome</keyword>
<feature type="domain" description="YdhG-like" evidence="1">
    <location>
        <begin position="19"/>
        <end position="112"/>
    </location>
</feature>
<dbReference type="Pfam" id="PF08818">
    <property type="entry name" value="DUF1801"/>
    <property type="match status" value="1"/>
</dbReference>
<dbReference type="RefSeq" id="WP_404440793.1">
    <property type="nucleotide sequence ID" value="NZ_JAOQBW010000003.1"/>
</dbReference>
<dbReference type="EMBL" id="JAOQBW010000003">
    <property type="protein sequence ID" value="MFK3576253.1"/>
    <property type="molecule type" value="Genomic_DNA"/>
</dbReference>
<gene>
    <name evidence="2" type="ORF">OCH74_05185</name>
</gene>
<dbReference type="SUPFAM" id="SSF159888">
    <property type="entry name" value="YdhG-like"/>
    <property type="match status" value="1"/>
</dbReference>
<reference evidence="2 3" key="1">
    <citation type="submission" date="2022-09" db="EMBL/GenBank/DDBJ databases">
        <title>Genome sequencing of four strains from tibetan pig.</title>
        <authorList>
            <person name="Feng J."/>
        </authorList>
    </citation>
    <scope>NUCLEOTIDE SEQUENCE [LARGE SCALE GENOMIC DNA]</scope>
    <source>
        <strain evidence="2 3">11-1-1</strain>
    </source>
</reference>
<evidence type="ECO:0000313" key="2">
    <source>
        <dbReference type="EMBL" id="MFK3576253.1"/>
    </source>
</evidence>
<comment type="caution">
    <text evidence="2">The sequence shown here is derived from an EMBL/GenBank/DDBJ whole genome shotgun (WGS) entry which is preliminary data.</text>
</comment>
<dbReference type="Gene3D" id="3.90.1150.200">
    <property type="match status" value="1"/>
</dbReference>
<evidence type="ECO:0000259" key="1">
    <source>
        <dbReference type="Pfam" id="PF08818"/>
    </source>
</evidence>
<protein>
    <submittedName>
        <fullName evidence="2">DUF1801 domain-containing protein</fullName>
    </submittedName>
</protein>
<accession>A0ABW8KP65</accession>
<name>A0ABW8KP65_9BIFI</name>